<name>A0AA36ISP3_9DINO</name>
<feature type="coiled-coil region" evidence="1">
    <location>
        <begin position="44"/>
        <end position="129"/>
    </location>
</feature>
<evidence type="ECO:0000313" key="3">
    <source>
        <dbReference type="Proteomes" id="UP001178507"/>
    </source>
</evidence>
<feature type="non-terminal residue" evidence="2">
    <location>
        <position position="157"/>
    </location>
</feature>
<comment type="caution">
    <text evidence="2">The sequence shown here is derived from an EMBL/GenBank/DDBJ whole genome shotgun (WGS) entry which is preliminary data.</text>
</comment>
<accession>A0AA36ISP3</accession>
<dbReference type="EMBL" id="CAUJNA010002494">
    <property type="protein sequence ID" value="CAJ1393173.1"/>
    <property type="molecule type" value="Genomic_DNA"/>
</dbReference>
<organism evidence="2 3">
    <name type="scientific">Effrenium voratum</name>
    <dbReference type="NCBI Taxonomy" id="2562239"/>
    <lineage>
        <taxon>Eukaryota</taxon>
        <taxon>Sar</taxon>
        <taxon>Alveolata</taxon>
        <taxon>Dinophyceae</taxon>
        <taxon>Suessiales</taxon>
        <taxon>Symbiodiniaceae</taxon>
        <taxon>Effrenium</taxon>
    </lineage>
</organism>
<evidence type="ECO:0000256" key="1">
    <source>
        <dbReference type="SAM" id="Coils"/>
    </source>
</evidence>
<protein>
    <submittedName>
        <fullName evidence="2">Uncharacterized protein</fullName>
    </submittedName>
</protein>
<reference evidence="2" key="1">
    <citation type="submission" date="2023-08" db="EMBL/GenBank/DDBJ databases">
        <authorList>
            <person name="Chen Y."/>
            <person name="Shah S."/>
            <person name="Dougan E. K."/>
            <person name="Thang M."/>
            <person name="Chan C."/>
        </authorList>
    </citation>
    <scope>NUCLEOTIDE SEQUENCE</scope>
</reference>
<dbReference type="Proteomes" id="UP001178507">
    <property type="component" value="Unassembled WGS sequence"/>
</dbReference>
<gene>
    <name evidence="2" type="ORF">EVOR1521_LOCUS18097</name>
</gene>
<evidence type="ECO:0000313" key="2">
    <source>
        <dbReference type="EMBL" id="CAJ1393173.1"/>
    </source>
</evidence>
<dbReference type="InterPro" id="IPR013083">
    <property type="entry name" value="Znf_RING/FYVE/PHD"/>
</dbReference>
<sequence>RKVVPALLAPMTQLQLSSRQLQPNIALKQAVEAFCEGRPLDERRERERQKLKRACEEQKAMEGELKSNFSKEIQAMKGQVQQLEDQLGQAKNELNAAQEKAKAADTGCRSFLSLELEELERDLADQSAEELGFMHLPYATELPAERPRFGRPRSQSA</sequence>
<dbReference type="AlphaFoldDB" id="A0AA36ISP3"/>
<keyword evidence="3" id="KW-1185">Reference proteome</keyword>
<proteinExistence type="predicted"/>
<keyword evidence="1" id="KW-0175">Coiled coil</keyword>
<dbReference type="Gene3D" id="3.30.40.10">
    <property type="entry name" value="Zinc/RING finger domain, C3HC4 (zinc finger)"/>
    <property type="match status" value="1"/>
</dbReference>